<evidence type="ECO:0000259" key="6">
    <source>
        <dbReference type="Pfam" id="PF07980"/>
    </source>
</evidence>
<comment type="subcellular location">
    <subcellularLocation>
        <location evidence="1">Cell outer membrane</location>
    </subcellularLocation>
</comment>
<proteinExistence type="inferred from homology"/>
<dbReference type="PROSITE" id="PS51257">
    <property type="entry name" value="PROKAR_LIPOPROTEIN"/>
    <property type="match status" value="1"/>
</dbReference>
<evidence type="ECO:0008006" key="10">
    <source>
        <dbReference type="Google" id="ProtNLM"/>
    </source>
</evidence>
<accession>A0A1V9G517</accession>
<dbReference type="Proteomes" id="UP000192796">
    <property type="component" value="Unassembled WGS sequence"/>
</dbReference>
<dbReference type="AlphaFoldDB" id="A0A1V9G517"/>
<keyword evidence="5" id="KW-0998">Cell outer membrane</keyword>
<organism evidence="8 9">
    <name type="scientific">Niastella vici</name>
    <dbReference type="NCBI Taxonomy" id="1703345"/>
    <lineage>
        <taxon>Bacteria</taxon>
        <taxon>Pseudomonadati</taxon>
        <taxon>Bacteroidota</taxon>
        <taxon>Chitinophagia</taxon>
        <taxon>Chitinophagales</taxon>
        <taxon>Chitinophagaceae</taxon>
        <taxon>Niastella</taxon>
    </lineage>
</organism>
<dbReference type="InterPro" id="IPR033985">
    <property type="entry name" value="SusD-like_N"/>
</dbReference>
<dbReference type="RefSeq" id="WP_081145579.1">
    <property type="nucleotide sequence ID" value="NZ_LVYD01000013.1"/>
</dbReference>
<dbReference type="Pfam" id="PF14322">
    <property type="entry name" value="SusD-like_3"/>
    <property type="match status" value="1"/>
</dbReference>
<feature type="domain" description="SusD-like N-terminal" evidence="7">
    <location>
        <begin position="83"/>
        <end position="212"/>
    </location>
</feature>
<name>A0A1V9G517_9BACT</name>
<dbReference type="SUPFAM" id="SSF48452">
    <property type="entry name" value="TPR-like"/>
    <property type="match status" value="1"/>
</dbReference>
<evidence type="ECO:0000256" key="1">
    <source>
        <dbReference type="ARBA" id="ARBA00004442"/>
    </source>
</evidence>
<reference evidence="8 9" key="1">
    <citation type="submission" date="2016-03" db="EMBL/GenBank/DDBJ databases">
        <title>Niastella vici sp. nov., isolated from farmland soil.</title>
        <authorList>
            <person name="Chen L."/>
            <person name="Wang D."/>
            <person name="Yang S."/>
            <person name="Wang G."/>
        </authorList>
    </citation>
    <scope>NUCLEOTIDE SEQUENCE [LARGE SCALE GENOMIC DNA]</scope>
    <source>
        <strain evidence="8 9">DJ57</strain>
    </source>
</reference>
<evidence type="ECO:0000313" key="9">
    <source>
        <dbReference type="Proteomes" id="UP000192796"/>
    </source>
</evidence>
<comment type="similarity">
    <text evidence="2">Belongs to the SusD family.</text>
</comment>
<keyword evidence="4" id="KW-0472">Membrane</keyword>
<comment type="caution">
    <text evidence="8">The sequence shown here is derived from an EMBL/GenBank/DDBJ whole genome shotgun (WGS) entry which is preliminary data.</text>
</comment>
<protein>
    <recommendedName>
        <fullName evidence="10">Carbohydrate-binding protein SusD</fullName>
    </recommendedName>
</protein>
<dbReference type="Gene3D" id="1.25.40.390">
    <property type="match status" value="1"/>
</dbReference>
<dbReference type="GO" id="GO:0009279">
    <property type="term" value="C:cell outer membrane"/>
    <property type="evidence" value="ECO:0007669"/>
    <property type="project" value="UniProtKB-SubCell"/>
</dbReference>
<dbReference type="InterPro" id="IPR012944">
    <property type="entry name" value="SusD_RagB_dom"/>
</dbReference>
<evidence type="ECO:0000256" key="5">
    <source>
        <dbReference type="ARBA" id="ARBA00023237"/>
    </source>
</evidence>
<feature type="domain" description="RagB/SusD" evidence="6">
    <location>
        <begin position="354"/>
        <end position="478"/>
    </location>
</feature>
<evidence type="ECO:0000313" key="8">
    <source>
        <dbReference type="EMBL" id="OQP65739.1"/>
    </source>
</evidence>
<evidence type="ECO:0000259" key="7">
    <source>
        <dbReference type="Pfam" id="PF14322"/>
    </source>
</evidence>
<dbReference type="STRING" id="1703345.A3860_14155"/>
<dbReference type="InterPro" id="IPR011990">
    <property type="entry name" value="TPR-like_helical_dom_sf"/>
</dbReference>
<evidence type="ECO:0000256" key="4">
    <source>
        <dbReference type="ARBA" id="ARBA00023136"/>
    </source>
</evidence>
<dbReference type="Pfam" id="PF07980">
    <property type="entry name" value="SusD_RagB"/>
    <property type="match status" value="1"/>
</dbReference>
<keyword evidence="9" id="KW-1185">Reference proteome</keyword>
<gene>
    <name evidence="8" type="ORF">A3860_14155</name>
</gene>
<keyword evidence="3" id="KW-0732">Signal</keyword>
<dbReference type="EMBL" id="LVYD01000013">
    <property type="protein sequence ID" value="OQP65739.1"/>
    <property type="molecule type" value="Genomic_DNA"/>
</dbReference>
<evidence type="ECO:0000256" key="3">
    <source>
        <dbReference type="ARBA" id="ARBA00022729"/>
    </source>
</evidence>
<evidence type="ECO:0000256" key="2">
    <source>
        <dbReference type="ARBA" id="ARBA00006275"/>
    </source>
</evidence>
<dbReference type="OrthoDB" id="617686at2"/>
<sequence>MNKLKYIILPLLVLAATGCKKFLDRDLEDRPRGTSIDYTLLGGMYSPVSGVYRTASGENPGLVHWMDLGVRAVRGDDVSKGSSTNDQATLTDIKNFQNSNPGVVSFWGTNNYWNDHYGLVLYCNEALNDLDKYRANIPDGDGSNLALYNQYRFEIRVIRAIAHLLISRVFGDVPILKDNINLAQVKKSTVLEVRQWIISEMDSAVGYLEDARPNQATHKGAVTKYTALLLKAKAAADAAGNDNGSPYWDQVLAATNDIINSNKFSLYPDFYQLWKLPGKLSDESLYELQFSDFGTSSGTAVSPGVFFIFQGPNGDQHGSKIAGWGFMQPTDNIVTFLNSRNDSVRLKTSILFAGADGSTFVTTPSGDKIYGNSNGQTRFMGKAYLPSNQMTPGRTDYGSNNNVRMLRYADALLLNAEAKVRKGQNGDVPFNLVHQRAKLSAVTGVTLQQVLDERRAEFACEWWGERYNDLIRTGQAATVLAPQGFAAGKEYVPVPTAQKDLNPNL</sequence>